<reference evidence="2" key="1">
    <citation type="journal article" date="2020" name="Nature">
        <title>Giant virus diversity and host interactions through global metagenomics.</title>
        <authorList>
            <person name="Schulz F."/>
            <person name="Roux S."/>
            <person name="Paez-Espino D."/>
            <person name="Jungbluth S."/>
            <person name="Walsh D.A."/>
            <person name="Denef V.J."/>
            <person name="McMahon K.D."/>
            <person name="Konstantinidis K.T."/>
            <person name="Eloe-Fadrosh E.A."/>
            <person name="Kyrpides N.C."/>
            <person name="Woyke T."/>
        </authorList>
    </citation>
    <scope>NUCLEOTIDE SEQUENCE</scope>
    <source>
        <strain evidence="2">GVMAG-S-1029409-49</strain>
    </source>
</reference>
<evidence type="ECO:0000256" key="1">
    <source>
        <dbReference type="SAM" id="MobiDB-lite"/>
    </source>
</evidence>
<dbReference type="EMBL" id="MN740609">
    <property type="protein sequence ID" value="QHU35509.1"/>
    <property type="molecule type" value="Genomic_DNA"/>
</dbReference>
<protein>
    <submittedName>
        <fullName evidence="2">Uncharacterized protein</fullName>
    </submittedName>
</protein>
<accession>A0A6C0LXM0</accession>
<sequence>MNSTHRPVNIGRWMHYTSETNIPNAEVYFVRPSTLDTLDDQTPFDWTPQEPSQKDGKGDYYGGGGY</sequence>
<name>A0A6C0LXM0_9ZZZZ</name>
<proteinExistence type="predicted"/>
<evidence type="ECO:0000313" key="2">
    <source>
        <dbReference type="EMBL" id="QHU35509.1"/>
    </source>
</evidence>
<dbReference type="AlphaFoldDB" id="A0A6C0LXM0"/>
<feature type="region of interest" description="Disordered" evidence="1">
    <location>
        <begin position="37"/>
        <end position="66"/>
    </location>
</feature>
<organism evidence="2">
    <name type="scientific">viral metagenome</name>
    <dbReference type="NCBI Taxonomy" id="1070528"/>
    <lineage>
        <taxon>unclassified sequences</taxon>
        <taxon>metagenomes</taxon>
        <taxon>organismal metagenomes</taxon>
    </lineage>
</organism>